<dbReference type="SUPFAM" id="SSF52374">
    <property type="entry name" value="Nucleotidylyl transferase"/>
    <property type="match status" value="2"/>
</dbReference>
<dbReference type="PANTHER" id="PTHR12039">
    <property type="entry name" value="NICOTINAMIDE MONONUCLEOTIDE ADENYLYLTRANSFERASE"/>
    <property type="match status" value="1"/>
</dbReference>
<name>A0A183HEZ5_9BILA</name>
<keyword evidence="1" id="KW-0472">Membrane</keyword>
<dbReference type="InterPro" id="IPR014729">
    <property type="entry name" value="Rossmann-like_a/b/a_fold"/>
</dbReference>
<evidence type="ECO:0000313" key="3">
    <source>
        <dbReference type="EMBL" id="VDO45248.1"/>
    </source>
</evidence>
<reference evidence="5" key="1">
    <citation type="submission" date="2016-06" db="UniProtKB">
        <authorList>
            <consortium name="WormBaseParasite"/>
        </authorList>
    </citation>
    <scope>IDENTIFICATION</scope>
</reference>
<evidence type="ECO:0000259" key="2">
    <source>
        <dbReference type="Pfam" id="PF01467"/>
    </source>
</evidence>
<dbReference type="EMBL" id="UZAJ01005543">
    <property type="protein sequence ID" value="VDO45248.1"/>
    <property type="molecule type" value="Genomic_DNA"/>
</dbReference>
<dbReference type="InterPro" id="IPR004821">
    <property type="entry name" value="Cyt_trans-like"/>
</dbReference>
<sequence length="272" mass="31279">MNGLEGARVALLACGCYNPPTIMHLRMFESARDFLEVRYGCEVVEGILSPVADYFGKPDLLPAAHRQIFFLLLLITILLIEICNFFLIQKRNCLLWGYHISYKMSELAVKSSTWIRADKWECTQQQWTRTLLVLVHFKKMLDRKYNDSRLRLMLLCGGDVVDSFKRMTSSGDYLWDPSDIAAILRDFGLVILARQNSEPMKTLNQLGYNGQSLANVFVFEDTALPNDISSTRLRAAIRRGESIKYCTMDSVVDYIRKYQLYRIKNNQAANCS</sequence>
<protein>
    <submittedName>
        <fullName evidence="5">Nicotinamide-nucleotide adenylyltransferase</fullName>
    </submittedName>
</protein>
<feature type="transmembrane region" description="Helical" evidence="1">
    <location>
        <begin position="68"/>
        <end position="88"/>
    </location>
</feature>
<dbReference type="WBParaSite" id="OFLC_0000605601-mRNA-1">
    <property type="protein sequence ID" value="OFLC_0000605601-mRNA-1"/>
    <property type="gene ID" value="OFLC_0000605601"/>
</dbReference>
<dbReference type="GO" id="GO:0004515">
    <property type="term" value="F:nicotinate-nucleotide adenylyltransferase activity"/>
    <property type="evidence" value="ECO:0007669"/>
    <property type="project" value="TreeGrafter"/>
</dbReference>
<keyword evidence="1" id="KW-1133">Transmembrane helix</keyword>
<gene>
    <name evidence="3" type="ORF">OFLC_LOCUS6057</name>
</gene>
<organism evidence="5">
    <name type="scientific">Onchocerca flexuosa</name>
    <dbReference type="NCBI Taxonomy" id="387005"/>
    <lineage>
        <taxon>Eukaryota</taxon>
        <taxon>Metazoa</taxon>
        <taxon>Ecdysozoa</taxon>
        <taxon>Nematoda</taxon>
        <taxon>Chromadorea</taxon>
        <taxon>Rhabditida</taxon>
        <taxon>Spirurina</taxon>
        <taxon>Spiruromorpha</taxon>
        <taxon>Filarioidea</taxon>
        <taxon>Onchocercidae</taxon>
        <taxon>Onchocerca</taxon>
    </lineage>
</organism>
<dbReference type="GO" id="GO:0000309">
    <property type="term" value="F:nicotinamide-nucleotide adenylyltransferase activity"/>
    <property type="evidence" value="ECO:0007669"/>
    <property type="project" value="TreeGrafter"/>
</dbReference>
<dbReference type="STRING" id="387005.A0A183HEZ5"/>
<dbReference type="PANTHER" id="PTHR12039:SF0">
    <property type="entry name" value="NICOTINAMIDE-NUCLEOTIDE ADENYLYLTRANSFERASE"/>
    <property type="match status" value="1"/>
</dbReference>
<accession>A0A183HEZ5</accession>
<reference evidence="3 4" key="2">
    <citation type="submission" date="2018-11" db="EMBL/GenBank/DDBJ databases">
        <authorList>
            <consortium name="Pathogen Informatics"/>
        </authorList>
    </citation>
    <scope>NUCLEOTIDE SEQUENCE [LARGE SCALE GENOMIC DNA]</scope>
</reference>
<dbReference type="GO" id="GO:0009435">
    <property type="term" value="P:NAD+ biosynthetic process"/>
    <property type="evidence" value="ECO:0007669"/>
    <property type="project" value="TreeGrafter"/>
</dbReference>
<feature type="domain" description="Cytidyltransferase-like" evidence="2">
    <location>
        <begin position="102"/>
        <end position="235"/>
    </location>
</feature>
<dbReference type="Pfam" id="PF01467">
    <property type="entry name" value="CTP_transf_like"/>
    <property type="match status" value="1"/>
</dbReference>
<dbReference type="InterPro" id="IPR051182">
    <property type="entry name" value="Euk_NMN_adenylyltrnsfrase"/>
</dbReference>
<dbReference type="Gene3D" id="3.40.50.620">
    <property type="entry name" value="HUPs"/>
    <property type="match status" value="2"/>
</dbReference>
<dbReference type="Proteomes" id="UP000267606">
    <property type="component" value="Unassembled WGS sequence"/>
</dbReference>
<evidence type="ECO:0000256" key="1">
    <source>
        <dbReference type="SAM" id="Phobius"/>
    </source>
</evidence>
<keyword evidence="1" id="KW-0812">Transmembrane</keyword>
<proteinExistence type="predicted"/>
<evidence type="ECO:0000313" key="4">
    <source>
        <dbReference type="Proteomes" id="UP000267606"/>
    </source>
</evidence>
<dbReference type="AlphaFoldDB" id="A0A183HEZ5"/>
<keyword evidence="4" id="KW-1185">Reference proteome</keyword>
<evidence type="ECO:0000313" key="5">
    <source>
        <dbReference type="WBParaSite" id="OFLC_0000605601-mRNA-1"/>
    </source>
</evidence>